<evidence type="ECO:0000313" key="2">
    <source>
        <dbReference type="EMBL" id="GAA0819989.1"/>
    </source>
</evidence>
<feature type="transmembrane region" description="Helical" evidence="1">
    <location>
        <begin position="5"/>
        <end position="23"/>
    </location>
</feature>
<dbReference type="Proteomes" id="UP001500021">
    <property type="component" value="Unassembled WGS sequence"/>
</dbReference>
<comment type="caution">
    <text evidence="2">The sequence shown here is derived from an EMBL/GenBank/DDBJ whole genome shotgun (WGS) entry which is preliminary data.</text>
</comment>
<protein>
    <submittedName>
        <fullName evidence="2">Uncharacterized protein</fullName>
    </submittedName>
</protein>
<keyword evidence="1" id="KW-0472">Membrane</keyword>
<keyword evidence="1" id="KW-0812">Transmembrane</keyword>
<name>A0ABN1L8R0_9GAMM</name>
<evidence type="ECO:0000313" key="3">
    <source>
        <dbReference type="Proteomes" id="UP001500021"/>
    </source>
</evidence>
<proteinExistence type="predicted"/>
<organism evidence="2 3">
    <name type="scientific">Colwellia asteriadis</name>
    <dbReference type="NCBI Taxonomy" id="517723"/>
    <lineage>
        <taxon>Bacteria</taxon>
        <taxon>Pseudomonadati</taxon>
        <taxon>Pseudomonadota</taxon>
        <taxon>Gammaproteobacteria</taxon>
        <taxon>Alteromonadales</taxon>
        <taxon>Colwelliaceae</taxon>
        <taxon>Colwellia</taxon>
    </lineage>
</organism>
<evidence type="ECO:0000256" key="1">
    <source>
        <dbReference type="SAM" id="Phobius"/>
    </source>
</evidence>
<keyword evidence="1" id="KW-1133">Transmembrane helix</keyword>
<reference evidence="2 3" key="1">
    <citation type="journal article" date="2019" name="Int. J. Syst. Evol. Microbiol.">
        <title>The Global Catalogue of Microorganisms (GCM) 10K type strain sequencing project: providing services to taxonomists for standard genome sequencing and annotation.</title>
        <authorList>
            <consortium name="The Broad Institute Genomics Platform"/>
            <consortium name="The Broad Institute Genome Sequencing Center for Infectious Disease"/>
            <person name="Wu L."/>
            <person name="Ma J."/>
        </authorList>
    </citation>
    <scope>NUCLEOTIDE SEQUENCE [LARGE SCALE GENOMIC DNA]</scope>
    <source>
        <strain evidence="2 3">JCM 15608</strain>
    </source>
</reference>
<dbReference type="EMBL" id="BAAAFA010000008">
    <property type="protein sequence ID" value="GAA0819989.1"/>
    <property type="molecule type" value="Genomic_DNA"/>
</dbReference>
<gene>
    <name evidence="2" type="ORF">GCM10009111_24770</name>
</gene>
<keyword evidence="3" id="KW-1185">Reference proteome</keyword>
<accession>A0ABN1L8R0</accession>
<feature type="transmembrane region" description="Helical" evidence="1">
    <location>
        <begin position="56"/>
        <end position="80"/>
    </location>
</feature>
<dbReference type="RefSeq" id="WP_343817824.1">
    <property type="nucleotide sequence ID" value="NZ_BAAAFA010000008.1"/>
</dbReference>
<sequence>MNKNILPPFIGVFASWLVIWQLHRYLLVDNCLDIGGSFQYSTGQCLLDNGVMQSDGLTSVMLVTYFAVGFIVALFVATCVRKLIASRGDK</sequence>